<feature type="chain" id="PRO_5022663078" evidence="2">
    <location>
        <begin position="23"/>
        <end position="197"/>
    </location>
</feature>
<organism evidence="4 5">
    <name type="scientific">Formosa maritima</name>
    <dbReference type="NCBI Taxonomy" id="2592046"/>
    <lineage>
        <taxon>Bacteria</taxon>
        <taxon>Pseudomonadati</taxon>
        <taxon>Bacteroidota</taxon>
        <taxon>Flavobacteriia</taxon>
        <taxon>Flavobacteriales</taxon>
        <taxon>Flavobacteriaceae</taxon>
        <taxon>Formosa</taxon>
    </lineage>
</organism>
<dbReference type="InterPro" id="IPR026444">
    <property type="entry name" value="Secre_tail"/>
</dbReference>
<name>A0A5D0G4U4_9FLAO</name>
<feature type="domain" description="Secretion system C-terminal sorting" evidence="3">
    <location>
        <begin position="122"/>
        <end position="195"/>
    </location>
</feature>
<protein>
    <submittedName>
        <fullName evidence="4">T9SS type A sorting domain-containing protein</fullName>
    </submittedName>
</protein>
<evidence type="ECO:0000313" key="5">
    <source>
        <dbReference type="Proteomes" id="UP000324550"/>
    </source>
</evidence>
<evidence type="ECO:0000259" key="3">
    <source>
        <dbReference type="Pfam" id="PF18962"/>
    </source>
</evidence>
<proteinExistence type="predicted"/>
<dbReference type="Pfam" id="PF18962">
    <property type="entry name" value="Por_Secre_tail"/>
    <property type="match status" value="1"/>
</dbReference>
<dbReference type="EMBL" id="VSFC01000050">
    <property type="protein sequence ID" value="TYA53875.1"/>
    <property type="molecule type" value="Genomic_DNA"/>
</dbReference>
<dbReference type="Proteomes" id="UP000324550">
    <property type="component" value="Unassembled WGS sequence"/>
</dbReference>
<keyword evidence="1 2" id="KW-0732">Signal</keyword>
<dbReference type="OrthoDB" id="1428984at2"/>
<feature type="signal peptide" evidence="2">
    <location>
        <begin position="1"/>
        <end position="22"/>
    </location>
</feature>
<dbReference type="RefSeq" id="WP_148455749.1">
    <property type="nucleotide sequence ID" value="NZ_VSFC01000050.1"/>
</dbReference>
<evidence type="ECO:0000256" key="2">
    <source>
        <dbReference type="SAM" id="SignalP"/>
    </source>
</evidence>
<reference evidence="4 5" key="1">
    <citation type="submission" date="2019-08" db="EMBL/GenBank/DDBJ databases">
        <title>Formosa sediminis sp. nov., isolated from marine sediment.</title>
        <authorList>
            <person name="Cao W.R."/>
        </authorList>
    </citation>
    <scope>NUCLEOTIDE SEQUENCE [LARGE SCALE GENOMIC DNA]</scope>
    <source>
        <strain evidence="4 5">1494</strain>
    </source>
</reference>
<keyword evidence="5" id="KW-1185">Reference proteome</keyword>
<comment type="caution">
    <text evidence="4">The sequence shown here is derived from an EMBL/GenBank/DDBJ whole genome shotgun (WGS) entry which is preliminary data.</text>
</comment>
<evidence type="ECO:0000256" key="1">
    <source>
        <dbReference type="ARBA" id="ARBA00022729"/>
    </source>
</evidence>
<dbReference type="AlphaFoldDB" id="A0A5D0G4U4"/>
<dbReference type="NCBIfam" id="TIGR04183">
    <property type="entry name" value="Por_Secre_tail"/>
    <property type="match status" value="1"/>
</dbReference>
<gene>
    <name evidence="4" type="ORF">FVF61_09695</name>
</gene>
<evidence type="ECO:0000313" key="4">
    <source>
        <dbReference type="EMBL" id="TYA53875.1"/>
    </source>
</evidence>
<accession>A0A5D0G4U4</accession>
<sequence length="197" mass="21782">MKNYYLLLVLCISIFSINNLQAQFCPPIGFSNSDSLFFFYDSGTIPCGNRPQTIQVDGSEFTLMECENTYSIYDLTSGSPISNINSFTADFGIGTCEYTNGNLTQETLSINQVDQVLNSTRVFPNPLLSGNNLHLVFDSYIQGKGNIFNITGKKVLSFEIDNLSRKQLDVSSLSNGVYLMQLDAGASTITKKVIIMK</sequence>